<protein>
    <submittedName>
        <fullName evidence="1">Protein L</fullName>
    </submittedName>
</protein>
<evidence type="ECO:0000313" key="1">
    <source>
        <dbReference type="EMBL" id="PAM70937.1"/>
    </source>
</evidence>
<evidence type="ECO:0000313" key="3">
    <source>
        <dbReference type="Proteomes" id="UP000216433"/>
    </source>
</evidence>
<dbReference type="Proteomes" id="UP000515598">
    <property type="component" value="Chromosome"/>
</dbReference>
<reference evidence="2 4" key="2">
    <citation type="submission" date="2020-08" db="EMBL/GenBank/DDBJ databases">
        <title>Phenotypic and transcriptomic analysis of seven clinical Stenotrophomonas maltophilia isolates identify a small set of shared and commonly regulated genes involved in biofilm lifestyle.</title>
        <authorList>
            <person name="Alio I."/>
            <person name="Gudzuhn M."/>
            <person name="Streit W."/>
        </authorList>
    </citation>
    <scope>NUCLEOTIDE SEQUENCE [LARGE SCALE GENOMIC DNA]</scope>
    <source>
        <strain evidence="2 4">UHH_SKK55</strain>
    </source>
</reference>
<dbReference type="RefSeq" id="WP_005417638.1">
    <property type="nucleotide sequence ID" value="NZ_CABMJM010000051.1"/>
</dbReference>
<dbReference type="EMBL" id="NJGC01000013">
    <property type="protein sequence ID" value="PAM70937.1"/>
    <property type="molecule type" value="Genomic_DNA"/>
</dbReference>
<organism evidence="1 3">
    <name type="scientific">Stenotrophomonas maltophilia</name>
    <name type="common">Pseudomonas maltophilia</name>
    <name type="synonym">Xanthomonas maltophilia</name>
    <dbReference type="NCBI Taxonomy" id="40324"/>
    <lineage>
        <taxon>Bacteria</taxon>
        <taxon>Pseudomonadati</taxon>
        <taxon>Pseudomonadota</taxon>
        <taxon>Gammaproteobacteria</taxon>
        <taxon>Lysobacterales</taxon>
        <taxon>Lysobacteraceae</taxon>
        <taxon>Stenotrophomonas</taxon>
        <taxon>Stenotrophomonas maltophilia group</taxon>
    </lineage>
</organism>
<dbReference type="Proteomes" id="UP000216433">
    <property type="component" value="Unassembled WGS sequence"/>
</dbReference>
<evidence type="ECO:0000313" key="2">
    <source>
        <dbReference type="EMBL" id="QNG77893.1"/>
    </source>
</evidence>
<gene>
    <name evidence="1" type="ORF">CEK00_12445</name>
    <name evidence="2" type="ORF">GPNADHDJ_02100</name>
</gene>
<proteinExistence type="predicted"/>
<name>A0A270NFW1_STEMA</name>
<dbReference type="EMBL" id="CP060025">
    <property type="protein sequence ID" value="QNG77893.1"/>
    <property type="molecule type" value="Genomic_DNA"/>
</dbReference>
<reference evidence="1 3" key="1">
    <citation type="submission" date="2017-06" db="EMBL/GenBank/DDBJ databases">
        <title>Genome sequencing and assembly of Stenotrophomonas maltophilia DF07.</title>
        <authorList>
            <person name="Iyer R."/>
        </authorList>
    </citation>
    <scope>NUCLEOTIDE SEQUENCE [LARGE SCALE GENOMIC DNA]</scope>
    <source>
        <strain evidence="1 3">DF07</strain>
    </source>
</reference>
<evidence type="ECO:0000313" key="4">
    <source>
        <dbReference type="Proteomes" id="UP000515598"/>
    </source>
</evidence>
<sequence>MAWYTEAAHLQAEKVTQVWTDTHGPAEKVQASGIYRCKGCKREVTCNKNDPFPPQSHHQHAPHEGDIRWKLIVRTNTDGI</sequence>
<dbReference type="AlphaFoldDB" id="A0A270NFW1"/>
<accession>A0A270NFW1</accession>